<reference evidence="2" key="1">
    <citation type="submission" date="2023-10" db="EMBL/GenBank/DDBJ databases">
        <authorList>
            <person name="Hackl T."/>
        </authorList>
    </citation>
    <scope>NUCLEOTIDE SEQUENCE</scope>
</reference>
<sequence>MSSYSASLKVEESQSEVARTGDRITEATVELNKPLEAAKKLVLPLIHQKPTYHNSEVRDRIHAWAATKQTDGSLKELTEDELLKLGRQVWEEATLRLKYPNAKKTRKYISLSFDTKQDSALAEKR</sequence>
<evidence type="ECO:0000256" key="1">
    <source>
        <dbReference type="SAM" id="MobiDB-lite"/>
    </source>
</evidence>
<evidence type="ECO:0000313" key="3">
    <source>
        <dbReference type="Proteomes" id="UP001295740"/>
    </source>
</evidence>
<dbReference type="Proteomes" id="UP001295740">
    <property type="component" value="Unassembled WGS sequence"/>
</dbReference>
<evidence type="ECO:0000313" key="2">
    <source>
        <dbReference type="EMBL" id="CAJ2512779.1"/>
    </source>
</evidence>
<feature type="region of interest" description="Disordered" evidence="1">
    <location>
        <begin position="1"/>
        <end position="21"/>
    </location>
</feature>
<dbReference type="EMBL" id="CAUWAG010000020">
    <property type="protein sequence ID" value="CAJ2512779.1"/>
    <property type="molecule type" value="Genomic_DNA"/>
</dbReference>
<gene>
    <name evidence="2" type="ORF">KHLLAP_LOCUS13247</name>
</gene>
<name>A0AAI8VXZ0_9PEZI</name>
<proteinExistence type="predicted"/>
<keyword evidence="3" id="KW-1185">Reference proteome</keyword>
<comment type="caution">
    <text evidence="2">The sequence shown here is derived from an EMBL/GenBank/DDBJ whole genome shotgun (WGS) entry which is preliminary data.</text>
</comment>
<dbReference type="AlphaFoldDB" id="A0AAI8VXZ0"/>
<organism evidence="2 3">
    <name type="scientific">Anthostomella pinea</name>
    <dbReference type="NCBI Taxonomy" id="933095"/>
    <lineage>
        <taxon>Eukaryota</taxon>
        <taxon>Fungi</taxon>
        <taxon>Dikarya</taxon>
        <taxon>Ascomycota</taxon>
        <taxon>Pezizomycotina</taxon>
        <taxon>Sordariomycetes</taxon>
        <taxon>Xylariomycetidae</taxon>
        <taxon>Xylariales</taxon>
        <taxon>Xylariaceae</taxon>
        <taxon>Anthostomella</taxon>
    </lineage>
</organism>
<accession>A0AAI8VXZ0</accession>
<protein>
    <submittedName>
        <fullName evidence="2">Uu.00g008980.m01.CDS01</fullName>
    </submittedName>
</protein>